<name>A0A6N6JI40_9RHOB</name>
<gene>
    <name evidence="1" type="ORF">KIN_30850</name>
</gene>
<dbReference type="AlphaFoldDB" id="A0A6N6JI40"/>
<keyword evidence="2" id="KW-1185">Reference proteome</keyword>
<sequence length="92" mass="10141">MDGDQLLSLGEDFRVVLERAKSLQAEGYQEEVSAVLMQSASDMAEACAFALAQLDEKRDITELFLISARLARMTEALTSERQSILRESSAQG</sequence>
<proteinExistence type="predicted"/>
<dbReference type="Proteomes" id="UP000436822">
    <property type="component" value="Unassembled WGS sequence"/>
</dbReference>
<dbReference type="RefSeq" id="WP_159808628.1">
    <property type="nucleotide sequence ID" value="NZ_BLJE01000003.1"/>
</dbReference>
<accession>A0A6N6JI40</accession>
<organism evidence="1 2">
    <name type="scientific">Litoreibacter roseus</name>
    <dbReference type="NCBI Taxonomy" id="2601869"/>
    <lineage>
        <taxon>Bacteria</taxon>
        <taxon>Pseudomonadati</taxon>
        <taxon>Pseudomonadota</taxon>
        <taxon>Alphaproteobacteria</taxon>
        <taxon>Rhodobacterales</taxon>
        <taxon>Roseobacteraceae</taxon>
        <taxon>Litoreibacter</taxon>
    </lineage>
</organism>
<protein>
    <submittedName>
        <fullName evidence="1">Uncharacterized protein</fullName>
    </submittedName>
</protein>
<dbReference type="EMBL" id="BLJE01000003">
    <property type="protein sequence ID" value="GFE66011.1"/>
    <property type="molecule type" value="Genomic_DNA"/>
</dbReference>
<comment type="caution">
    <text evidence="1">The sequence shown here is derived from an EMBL/GenBank/DDBJ whole genome shotgun (WGS) entry which is preliminary data.</text>
</comment>
<evidence type="ECO:0000313" key="1">
    <source>
        <dbReference type="EMBL" id="GFE66011.1"/>
    </source>
</evidence>
<evidence type="ECO:0000313" key="2">
    <source>
        <dbReference type="Proteomes" id="UP000436822"/>
    </source>
</evidence>
<reference evidence="1 2" key="1">
    <citation type="submission" date="2019-12" db="EMBL/GenBank/DDBJ databases">
        <title>Litoreibacter badius sp. nov., a novel bacteriochlorophyll a-containing bacterium in the genus Litoreibacter.</title>
        <authorList>
            <person name="Kanamuro M."/>
            <person name="Takabe Y."/>
            <person name="Mori K."/>
            <person name="Takaichi S."/>
            <person name="Hanada S."/>
        </authorList>
    </citation>
    <scope>NUCLEOTIDE SEQUENCE [LARGE SCALE GENOMIC DNA]</scope>
    <source>
        <strain evidence="1 2">K6</strain>
    </source>
</reference>